<dbReference type="AlphaFoldDB" id="A0A8T8SHL7"/>
<organism evidence="1 2">
    <name type="scientific">Tilletia indica</name>
    <dbReference type="NCBI Taxonomy" id="43049"/>
    <lineage>
        <taxon>Eukaryota</taxon>
        <taxon>Fungi</taxon>
        <taxon>Dikarya</taxon>
        <taxon>Basidiomycota</taxon>
        <taxon>Ustilaginomycotina</taxon>
        <taxon>Exobasidiomycetes</taxon>
        <taxon>Tilletiales</taxon>
        <taxon>Tilletiaceae</taxon>
        <taxon>Tilletia</taxon>
    </lineage>
</organism>
<proteinExistence type="predicted"/>
<dbReference type="Proteomes" id="UP000077521">
    <property type="component" value="Unassembled WGS sequence"/>
</dbReference>
<protein>
    <submittedName>
        <fullName evidence="1">Uncharacterized protein</fullName>
    </submittedName>
</protein>
<sequence>MDSHTSIDSQGAALHTALSDSARMTHGLARLELLEMEFLRFVARNRVLLEAAEAENQHQLEHDQEQTKIVQQEVLSRTRQARSNYVTDMATFSSQPKYCVSELGRNVRTAQDDWMRALAHVLPQNLS</sequence>
<comment type="caution">
    <text evidence="1">The sequence shown here is derived from an EMBL/GenBank/DDBJ whole genome shotgun (WGS) entry which is preliminary data.</text>
</comment>
<dbReference type="EMBL" id="LWDF02001041">
    <property type="protein sequence ID" value="KAE8240597.1"/>
    <property type="molecule type" value="Genomic_DNA"/>
</dbReference>
<evidence type="ECO:0000313" key="2">
    <source>
        <dbReference type="Proteomes" id="UP000077521"/>
    </source>
</evidence>
<reference evidence="1" key="2">
    <citation type="journal article" date="2019" name="IMA Fungus">
        <title>Genome sequencing and comparison of five Tilletia species to identify candidate genes for the detection of regulated species infecting wheat.</title>
        <authorList>
            <person name="Nguyen H.D.T."/>
            <person name="Sultana T."/>
            <person name="Kesanakurti P."/>
            <person name="Hambleton S."/>
        </authorList>
    </citation>
    <scope>NUCLEOTIDE SEQUENCE</scope>
    <source>
        <strain evidence="1">DAOMC 236416</strain>
    </source>
</reference>
<gene>
    <name evidence="1" type="ORF">A4X13_0g7707</name>
</gene>
<accession>A0A8T8SHL7</accession>
<name>A0A8T8SHL7_9BASI</name>
<evidence type="ECO:0000313" key="1">
    <source>
        <dbReference type="EMBL" id="KAE8240597.1"/>
    </source>
</evidence>
<reference evidence="1" key="1">
    <citation type="submission" date="2016-04" db="EMBL/GenBank/DDBJ databases">
        <authorList>
            <person name="Nguyen H.D."/>
            <person name="Samba Siva P."/>
            <person name="Cullis J."/>
            <person name="Levesque C.A."/>
            <person name="Hambleton S."/>
        </authorList>
    </citation>
    <scope>NUCLEOTIDE SEQUENCE</scope>
    <source>
        <strain evidence="1">DAOMC 236416</strain>
    </source>
</reference>
<keyword evidence="2" id="KW-1185">Reference proteome</keyword>